<evidence type="ECO:0000313" key="9">
    <source>
        <dbReference type="EMBL" id="KNG77990.1"/>
    </source>
</evidence>
<name>A0A0L1IFK6_PLAFA</name>
<dbReference type="InterPro" id="IPR004258">
    <property type="entry name" value="DBL"/>
</dbReference>
<dbReference type="Gene3D" id="1.20.1310.20">
    <property type="entry name" value="Duffy-antigen binding domain"/>
    <property type="match status" value="2"/>
</dbReference>
<feature type="region of interest" description="Disordered" evidence="2">
    <location>
        <begin position="644"/>
        <end position="665"/>
    </location>
</feature>
<proteinExistence type="predicted"/>
<dbReference type="FunFam" id="1.10.1900.40:FF:000005">
    <property type="entry name" value="Erythrocyte membrane protein 1, PfEMP1"/>
    <property type="match status" value="1"/>
</dbReference>
<feature type="region of interest" description="Disordered" evidence="2">
    <location>
        <begin position="1671"/>
        <end position="1769"/>
    </location>
</feature>
<evidence type="ECO:0000256" key="2">
    <source>
        <dbReference type="SAM" id="MobiDB-lite"/>
    </source>
</evidence>
<protein>
    <submittedName>
        <fullName evidence="9">Erythrocyte membrane protein 1</fullName>
    </submittedName>
</protein>
<dbReference type="Pfam" id="PF03011">
    <property type="entry name" value="PFEMP"/>
    <property type="match status" value="2"/>
</dbReference>
<sequence>MGPPSTAPDYSSAKDAKDLLDMIGKDVHDQVKNGAEKYKEALKGYLYKANGYILETLGTTDTCQLVEEYRSKANGGDNIKRYPCGNTTGDAKKEERFSDTQGAECANSKMRSDGKGACAPYRRLHLCDHNLETIETTSTTSDTLLAEVCMAAKYEGDLIKTHYTPYQQKYGDSPYQLCTVLARSFADIGDIVRGRDLYSGNSKEKNRRQQLDDKLKKIFGKIYNDVTSSGRNKRTNGAEERYKDGSGNYYKLREDWWYANRETVWKAITCEAPEHASYFRATCNGGERTEGYCRCNGDQPGNDKANVDPPTYFDYVPQYLRWFEEWAEDFCRKKNKKVENLQKQCRGQYQDADRYCSRNGYDCEKTVRARGKLRYGNRCIDCLYACNPYVEWIEKQKEQFDKQVKKYQTEIRKYKNGAPDNSNRRKGGTTATNYEEYEKKFYDILKDKYKDEGLNKFLEKLSNEEICTKVKDDKGGRINFEKVNSGGAVGGASGDRGKGASADSNSNKTFYRSEYCQPCPLCGVEKKSDGSGNKWERKDIMDKCPSINLYKPIDDKGGTTINFLYSGDETNEIAKNLKAFCDQINRDNNNGEGAAAGGRGDSGTSGSNELYQKWKCYHVKQLVKDKDGVEDEVYNQEVEHGGGLCILPNPKKNKEESQSNSQKEPDEIQKTFNNFFYYWVAHMLKDSIHWRTEKIKGCLENGTKTRCKNNKKCKTDCDCFQKWIDKKKNEWEKIVEHFKTQEGFANKGGMDSKGFLDIAMRSPDFVLESVLELEFSNENSTKDAENKVSAEEAKEIKHLRDIIKKKKQEDEADASDGKKKTLMDKLIDYEKGEAKTCLDTHKSDTCPQSSTPEGRARAETFDPPAGRSDADAEDDDEEEDEEEEEDDDDVGAEDHQDTTEETVAETQQPQEPPTTTTQDGVKPACDIVNTLFTTPKSLDEACNQKYAPPQRHWGWKCVDTTTTKPGSETARSSEKGSICIPPRRRRLYVGKLETLDTDSTSQNDGKTPSEKLRTAFIQSAAVETFFLWDRYKKENTKRQSGGVGGLGLDGGRLSGEDDDPKPEDELKSGKIPDGFLRQMFYTLADYKDIFEGKNMEVVNLLKDGSPSDKEMQERESKIKDAINNYFSNSVSTPAPRGNPSNSVTTPQQTWWEQYGKDIWEGMICALTYKENGSGGKTIEKDETADYTKLTEKLKTQYGDYNSVKLEDEPSDTRPITPGSSSPSGVDSTINNPKLKDFVEIPTFFRWLHEWGSDFCVKRAQMLKDVRDNCRNSEQEGKRHCSGDGHDCKDDRRRYNDMFASLDCPDCYEQCRKYKKWVHKKFDEYHKQEKKYEEEHEKLTNGDNYSGGGDNTNFCQQIKEKKTAAGFLQSLKHCKDGQTDEEKKSSDPNNKINFEEPLETFGPLEYCKTCPFNRVTCNRRGRNNQCTEVNGKVKSWDSVFNGIPENGGKTTTITVEMIDRRGPYMKEYMEKKSQKLENSENSLFKTSRLFKGIREQKWTCKFKDKNTDVCHLTNFNDNIDLNQYTTFKVLIVYWLEDFLYGYYLLKNKIEKCTKNGGNTCDKEPKNYCACVKKWLNQKKEEWKQIQKRFNEKYKDVSQQNKSSFRSFLEELIPQIGAIIDKGNHKCLQKLVKLLKCNYLESSKEEKGNEGIQEENDLVLCLLENLGKKITECQSKHSGDTPSTCDEKSPSVEDDDEPLEEEETEENTVAYPKICGDVIPKEEAKEEEKCEPPATIPEPPAGPAEPEPEPESPQDQTEPPAPAPSDEPFDSTILQTTIPFGVALALGSIAFLFLKKKTKSSVGNLFQILQIPKGDYDIPTLKSSNRYIPYASDRHKGKTYIYMEGDSSGDEKYAFMSDTTDVTSSESEYEELDINDIYVPGSPKYKTLIEVVLEPSKRDIPSGDIPHTNKFSDDEWNQLKHDFISNMLQNQPNDVPNDYKSENVTLNTQPDTLYFDKPEEKPFITSIHDRNLYSGEEYSYDINMVNTMDDIPINRDNNPYSGIDLINDSLNSNQHIDIYDEVLKRKENELFGTYHTKKNTSTNSVAKNTNSDPIHNQIKLFHKWLDRHRHMCDQWDKNKKEELLDKLKEEWNKENNNNSGKTYNSDNKPSHNHVLNTDVSIQIDMDNPKTKNEFTNTDTSPDKSTMDTIIDDLEKYNEPYYYDFYEDDIYYDVNDDKASVDNINMDHNKMDNNNSDVPTKVQIEMNVINNQELLQNEYPISDM</sequence>
<dbReference type="GO" id="GO:0016020">
    <property type="term" value="C:membrane"/>
    <property type="evidence" value="ECO:0007669"/>
    <property type="project" value="InterPro"/>
</dbReference>
<dbReference type="FunFam" id="1.20.58.830:FF:000004">
    <property type="entry name" value="Erythrocyte membrane protein 1, PfEMP1"/>
    <property type="match status" value="1"/>
</dbReference>
<feature type="compositionally biased region" description="Polar residues" evidence="2">
    <location>
        <begin position="2097"/>
        <end position="2111"/>
    </location>
</feature>
<dbReference type="SUPFAM" id="SSF140924">
    <property type="entry name" value="Duffy binding domain-like"/>
    <property type="match status" value="4"/>
</dbReference>
<dbReference type="InterPro" id="IPR042202">
    <property type="entry name" value="Duffy-ag-bd_sf"/>
</dbReference>
<dbReference type="Gene3D" id="1.10.1900.40">
    <property type="entry name" value="Acidic terminal segments, variant surface antigen of PfEMP1"/>
    <property type="match status" value="2"/>
</dbReference>
<feature type="domain" description="Plasmodium falciparum erythrocyte membrane protein 1 acidic terminal segment" evidence="5">
    <location>
        <begin position="1775"/>
        <end position="2221"/>
    </location>
</feature>
<feature type="domain" description="Plasmodium falciparum erythrocyte membrane protein-1 N-terminal segment" evidence="6">
    <location>
        <begin position="15"/>
        <end position="49"/>
    </location>
</feature>
<evidence type="ECO:0000259" key="7">
    <source>
        <dbReference type="Pfam" id="PF18562"/>
    </source>
</evidence>
<dbReference type="InterPro" id="IPR044932">
    <property type="entry name" value="PfEMP1_ATS_sf"/>
</dbReference>
<evidence type="ECO:0000259" key="6">
    <source>
        <dbReference type="Pfam" id="PF15447"/>
    </source>
</evidence>
<dbReference type="EMBL" id="GG665426">
    <property type="protein sequence ID" value="KNG77990.1"/>
    <property type="molecule type" value="Genomic_DNA"/>
</dbReference>
<dbReference type="Pfam" id="PF18562">
    <property type="entry name" value="CIDR1_gamma"/>
    <property type="match status" value="1"/>
</dbReference>
<feature type="compositionally biased region" description="Basic and acidic residues" evidence="2">
    <location>
        <begin position="652"/>
        <end position="665"/>
    </location>
</feature>
<feature type="region of interest" description="Disordered" evidence="2">
    <location>
        <begin position="1203"/>
        <end position="1229"/>
    </location>
</feature>
<evidence type="ECO:0000259" key="8">
    <source>
        <dbReference type="Pfam" id="PF22672"/>
    </source>
</evidence>
<evidence type="ECO:0000259" key="4">
    <source>
        <dbReference type="Pfam" id="PF05424"/>
    </source>
</evidence>
<keyword evidence="1" id="KW-0175">Coiled coil</keyword>
<feature type="compositionally biased region" description="Low complexity" evidence="2">
    <location>
        <begin position="904"/>
        <end position="918"/>
    </location>
</feature>
<feature type="domain" description="Duffy-binding-like" evidence="3">
    <location>
        <begin position="1529"/>
        <end position="1678"/>
    </location>
</feature>
<dbReference type="FunFam" id="1.10.1900.40:FF:000001">
    <property type="entry name" value="Erythrocyte membrane protein 1"/>
    <property type="match status" value="1"/>
</dbReference>
<feature type="compositionally biased region" description="Basic and acidic residues" evidence="2">
    <location>
        <begin position="1671"/>
        <end position="1689"/>
    </location>
</feature>
<evidence type="ECO:0000259" key="3">
    <source>
        <dbReference type="Pfam" id="PF03011"/>
    </source>
</evidence>
<dbReference type="Pfam" id="PF15445">
    <property type="entry name" value="ATS"/>
    <property type="match status" value="1"/>
</dbReference>
<organism evidence="9 10">
    <name type="scientific">Plasmodium falciparum IGH-CR14</name>
    <dbReference type="NCBI Taxonomy" id="580059"/>
    <lineage>
        <taxon>Eukaryota</taxon>
        <taxon>Sar</taxon>
        <taxon>Alveolata</taxon>
        <taxon>Apicomplexa</taxon>
        <taxon>Aconoidasida</taxon>
        <taxon>Haemosporida</taxon>
        <taxon>Plasmodiidae</taxon>
        <taxon>Plasmodium</taxon>
        <taxon>Plasmodium (Laverania)</taxon>
    </lineage>
</organism>
<reference evidence="10" key="1">
    <citation type="submission" date="2015-07" db="EMBL/GenBank/DDBJ databases">
        <title>Annotation of Plasmodium falciparum IGH-CR14.</title>
        <authorList>
            <consortium name="The Broad Institute Genome Sequencing Platform"/>
            <person name="Volkman S.K."/>
            <person name="Neafsey D.E."/>
            <person name="Dash A.P."/>
            <person name="Chitnis C.E."/>
            <person name="Hartl D.L."/>
            <person name="Young S.K."/>
            <person name="Zeng Q."/>
            <person name="Koehrsen M."/>
            <person name="Alvarado L."/>
            <person name="Berlin A."/>
            <person name="Borenstein D."/>
            <person name="Chapman S.B."/>
            <person name="Chen Z."/>
            <person name="Engels R."/>
            <person name="Freedman E."/>
            <person name="Gellesch M."/>
            <person name="Goldberg J."/>
            <person name="Griggs A."/>
            <person name="Gujja S."/>
            <person name="Heilman E.R."/>
            <person name="Heiman D.I."/>
            <person name="Howarth C."/>
            <person name="Jen D."/>
            <person name="Larson L."/>
            <person name="Mehta T."/>
            <person name="Neiman D."/>
            <person name="Park D."/>
            <person name="Pearson M."/>
            <person name="Roberts A."/>
            <person name="Saif S."/>
            <person name="Shea T."/>
            <person name="Shenoy N."/>
            <person name="Sisk P."/>
            <person name="Stolte C."/>
            <person name="Sykes S."/>
            <person name="Walk T."/>
            <person name="White J."/>
            <person name="Yandava C."/>
            <person name="Haas B."/>
            <person name="Henn M.R."/>
            <person name="Nusbaum C."/>
            <person name="Birren B."/>
        </authorList>
    </citation>
    <scope>NUCLEOTIDE SEQUENCE [LARGE SCALE GENOMIC DNA]</scope>
    <source>
        <strain evidence="10">IGH-CR14</strain>
    </source>
</reference>
<feature type="domain" description="Cysteine-rich interdomain region 1 gamma" evidence="7">
    <location>
        <begin position="1449"/>
        <end position="1513"/>
    </location>
</feature>
<feature type="region of interest" description="Disordered" evidence="2">
    <location>
        <begin position="1037"/>
        <end position="1069"/>
    </location>
</feature>
<dbReference type="FunFam" id="1.20.58.1930:FF:000001">
    <property type="entry name" value="Erythrocyte membrane protein 1, PfEMP1"/>
    <property type="match status" value="1"/>
</dbReference>
<dbReference type="InterPro" id="IPR041480">
    <property type="entry name" value="CIDR1_gamma"/>
</dbReference>
<reference evidence="10" key="2">
    <citation type="submission" date="2015-07" db="EMBL/GenBank/DDBJ databases">
        <title>The genome sequence of Plasmodium falciparum IGH-CR14.</title>
        <authorList>
            <consortium name="The Broad Institute Genome Sequencing Platform"/>
            <person name="Volkman S.K."/>
            <person name="Neafsey D.E."/>
            <person name="Dash A.P."/>
            <person name="Chitnis C.E."/>
            <person name="Hartl D.L."/>
            <person name="Young S.K."/>
            <person name="Kodira C.D."/>
            <person name="Zeng Q."/>
            <person name="Koehrsen M."/>
            <person name="Godfrey P."/>
            <person name="Alvarado L."/>
            <person name="Berlin A."/>
            <person name="Borenstein D."/>
            <person name="Chen Z."/>
            <person name="Engels R."/>
            <person name="Freedman E."/>
            <person name="Gellesch M."/>
            <person name="Goldberg J."/>
            <person name="Griggs A."/>
            <person name="Gujja S."/>
            <person name="Heiman D."/>
            <person name="Hepburn T."/>
            <person name="Howarth C."/>
            <person name="Jen D."/>
            <person name="Larson L."/>
            <person name="Lewis B."/>
            <person name="Mehta T."/>
            <person name="Park D."/>
            <person name="Pearson M."/>
            <person name="Roberts A."/>
            <person name="Saif S."/>
            <person name="Shea T."/>
            <person name="Shenoy N."/>
            <person name="Sisk P."/>
            <person name="Stolte C."/>
            <person name="Sykes S."/>
            <person name="Walk T."/>
            <person name="White J."/>
            <person name="Yandava C."/>
            <person name="Wirth D.F."/>
            <person name="Nusbaum C."/>
            <person name="Birren B."/>
        </authorList>
    </citation>
    <scope>NUCLEOTIDE SEQUENCE [LARGE SCALE GENOMIC DNA]</scope>
    <source>
        <strain evidence="10">IGH-CR14</strain>
    </source>
</reference>
<dbReference type="InterPro" id="IPR029211">
    <property type="entry name" value="PfEMP1_ATS"/>
</dbReference>
<dbReference type="Pfam" id="PF05424">
    <property type="entry name" value="Duffy_binding"/>
    <property type="match status" value="2"/>
</dbReference>
<feature type="domain" description="Duffy-antigen binding" evidence="4">
    <location>
        <begin position="978"/>
        <end position="1200"/>
    </location>
</feature>
<dbReference type="Gene3D" id="1.20.58.830">
    <property type="match status" value="3"/>
</dbReference>
<dbReference type="InterPro" id="IPR029210">
    <property type="entry name" value="PfEMP1_NTS"/>
</dbReference>
<feature type="region of interest" description="Disordered" evidence="2">
    <location>
        <begin position="958"/>
        <end position="980"/>
    </location>
</feature>
<feature type="region of interest" description="Disordered" evidence="2">
    <location>
        <begin position="838"/>
        <end position="922"/>
    </location>
</feature>
<accession>A0A0L1IFK6</accession>
<dbReference type="FunFam" id="1.20.1310.20:FF:000001">
    <property type="entry name" value="Erythrocyte membrane protein 1, PfEMP1"/>
    <property type="match status" value="1"/>
</dbReference>
<feature type="compositionally biased region" description="Gly residues" evidence="2">
    <location>
        <begin position="1041"/>
        <end position="1053"/>
    </location>
</feature>
<feature type="domain" description="Duffy-binding-like" evidence="8">
    <location>
        <begin position="325"/>
        <end position="483"/>
    </location>
</feature>
<feature type="region of interest" description="Disordered" evidence="2">
    <location>
        <begin position="2090"/>
        <end position="2111"/>
    </location>
</feature>
<gene>
    <name evidence="9" type="ORF">PFMG_04114</name>
</gene>
<feature type="compositionally biased region" description="Acidic residues" evidence="2">
    <location>
        <begin position="1690"/>
        <end position="1704"/>
    </location>
</feature>
<feature type="compositionally biased region" description="Polar residues" evidence="2">
    <location>
        <begin position="959"/>
        <end position="970"/>
    </location>
</feature>
<dbReference type="InterPro" id="IPR008602">
    <property type="entry name" value="Duffy-antigen-binding"/>
</dbReference>
<feature type="coiled-coil region" evidence="1">
    <location>
        <begin position="390"/>
        <end position="417"/>
    </location>
</feature>
<dbReference type="FunFam" id="1.20.58.830:FF:000002">
    <property type="entry name" value="Erythrocyte membrane protein 1, PfEMP1"/>
    <property type="match status" value="1"/>
</dbReference>
<dbReference type="Pfam" id="PF15447">
    <property type="entry name" value="NTS"/>
    <property type="match status" value="1"/>
</dbReference>
<dbReference type="Gene3D" id="1.20.58.1930">
    <property type="match status" value="1"/>
</dbReference>
<evidence type="ECO:0000259" key="5">
    <source>
        <dbReference type="Pfam" id="PF15445"/>
    </source>
</evidence>
<feature type="domain" description="Duffy-antigen binding" evidence="4">
    <location>
        <begin position="116"/>
        <end position="321"/>
    </location>
</feature>
<feature type="compositionally biased region" description="Polar residues" evidence="2">
    <location>
        <begin position="1217"/>
        <end position="1229"/>
    </location>
</feature>
<feature type="compositionally biased region" description="Basic and acidic residues" evidence="2">
    <location>
        <begin position="1717"/>
        <end position="1729"/>
    </location>
</feature>
<feature type="domain" description="Duffy-binding-like" evidence="3">
    <location>
        <begin position="675"/>
        <end position="844"/>
    </location>
</feature>
<feature type="compositionally biased region" description="Pro residues" evidence="2">
    <location>
        <begin position="1732"/>
        <end position="1743"/>
    </location>
</feature>
<dbReference type="Proteomes" id="UP000054562">
    <property type="component" value="Unassembled WGS sequence"/>
</dbReference>
<feature type="compositionally biased region" description="Acidic residues" evidence="2">
    <location>
        <begin position="871"/>
        <end position="891"/>
    </location>
</feature>
<dbReference type="InterPro" id="IPR054595">
    <property type="entry name" value="DBL_C"/>
</dbReference>
<feature type="domain" description="Duffy-binding-like" evidence="8">
    <location>
        <begin position="1249"/>
        <end position="1402"/>
    </location>
</feature>
<evidence type="ECO:0000313" key="10">
    <source>
        <dbReference type="Proteomes" id="UP000054562"/>
    </source>
</evidence>
<evidence type="ECO:0000256" key="1">
    <source>
        <dbReference type="SAM" id="Coils"/>
    </source>
</evidence>
<dbReference type="Pfam" id="PF22672">
    <property type="entry name" value="DBL_C"/>
    <property type="match status" value="2"/>
</dbReference>
<dbReference type="GO" id="GO:0046789">
    <property type="term" value="F:host cell surface receptor binding"/>
    <property type="evidence" value="ECO:0007669"/>
    <property type="project" value="InterPro"/>
</dbReference>